<sequence length="395" mass="41872">MKRVAQRAQQRPLAALSMVLVLASGATLAACSTTAPQTAKKCATGTLSYSYPDAEAAAEQIAPETTPKSLPITKSLARNINWKLLNKASGEVLGEGITDPSSAAFEACFDASLSSSAVKVQFESARSGLWRTVKANDAAATTYTNDHNLEGQNFGALEVPEDQAAAFKIVDTLSSLWAKRANSSSACWAAFESPGQCKPLTFAWGSAIDNDKDEGGKDTGYWDYRGPDSGSKYVVVGSNSIRSKHTIVHEAGHAWQEMLNGSFPVVTNCAEHTHAKATSTSCAWTEGWADAVAAWALGDTRYVFDDGKYIDLVGHPEWQQGAAVQGRVAAALLQLWAGPDAGSWDKTISLMTGKVVSCFSEYYQARPAAGLANTAAVEKILTDNSLDPQSVADCG</sequence>
<dbReference type="KEGG" id="ari:UM93_03015"/>
<feature type="chain" id="PRO_5039332411" description="Metalloprotease" evidence="1">
    <location>
        <begin position="30"/>
        <end position="395"/>
    </location>
</feature>
<feature type="signal peptide" evidence="1">
    <location>
        <begin position="1"/>
        <end position="29"/>
    </location>
</feature>
<evidence type="ECO:0000313" key="3">
    <source>
        <dbReference type="Proteomes" id="UP000061839"/>
    </source>
</evidence>
<organism evidence="2 3">
    <name type="scientific">Psychromicrobium lacuslunae</name>
    <dbReference type="NCBI Taxonomy" id="1618207"/>
    <lineage>
        <taxon>Bacteria</taxon>
        <taxon>Bacillati</taxon>
        <taxon>Actinomycetota</taxon>
        <taxon>Actinomycetes</taxon>
        <taxon>Micrococcales</taxon>
        <taxon>Micrococcaceae</taxon>
        <taxon>Psychromicrobium</taxon>
    </lineage>
</organism>
<keyword evidence="1" id="KW-0732">Signal</keyword>
<reference evidence="2 3" key="1">
    <citation type="journal article" date="2015" name="Genome Announc.">
        <title>Complete Genome Sequencing of Protease-Producing Novel Arthrobacter sp. Strain IHBB 11108 Using PacBio Single-Molecule Real-Time Sequencing Technology.</title>
        <authorList>
            <person name="Kiran S."/>
            <person name="Swarnkar M.K."/>
            <person name="Pal M."/>
            <person name="Thakur R."/>
            <person name="Tewari R."/>
            <person name="Singh A.K."/>
            <person name="Gulati A."/>
        </authorList>
    </citation>
    <scope>NUCLEOTIDE SEQUENCE [LARGE SCALE GENOMIC DNA]</scope>
    <source>
        <strain evidence="2 3">IHBB 11108</strain>
    </source>
</reference>
<dbReference type="Proteomes" id="UP000061839">
    <property type="component" value="Chromosome"/>
</dbReference>
<accession>A0A0D4BWP3</accession>
<dbReference type="PATRIC" id="fig|1618207.4.peg.617"/>
<dbReference type="AlphaFoldDB" id="A0A0D4BWP3"/>
<dbReference type="HOGENOM" id="CLU_062171_0_0_11"/>
<dbReference type="EMBL" id="CP011005">
    <property type="protein sequence ID" value="AJT40743.1"/>
    <property type="molecule type" value="Genomic_DNA"/>
</dbReference>
<proteinExistence type="predicted"/>
<evidence type="ECO:0000313" key="2">
    <source>
        <dbReference type="EMBL" id="AJT40743.1"/>
    </source>
</evidence>
<keyword evidence="3" id="KW-1185">Reference proteome</keyword>
<dbReference type="PROSITE" id="PS51257">
    <property type="entry name" value="PROKAR_LIPOPROTEIN"/>
    <property type="match status" value="1"/>
</dbReference>
<name>A0A0D4BWP3_9MICC</name>
<protein>
    <recommendedName>
        <fullName evidence="4">Metalloprotease</fullName>
    </recommendedName>
</protein>
<evidence type="ECO:0000256" key="1">
    <source>
        <dbReference type="SAM" id="SignalP"/>
    </source>
</evidence>
<evidence type="ECO:0008006" key="4">
    <source>
        <dbReference type="Google" id="ProtNLM"/>
    </source>
</evidence>
<gene>
    <name evidence="2" type="ORF">UM93_03015</name>
</gene>